<sequence length="354" mass="40109">MAEQMKQSQGSENSGVIIPESLPEYSGTQKDGSRASTWENGQCVLAVPSSSMIAASFDLSLCRTLLERDGFQIPISDFEAPLEVALGKPSVRRYMFINSSFFHFIFAPVVYLVLWCAVYSSLHLYLPEDVLSLWVLCVCVSLISVIITIGVILLLHRSNKEINLNTDVRLVQVNEKLIRHRLLLGVADWVTQCRGSLQLFCVYWDLSPCLRSLTETLEELSFVRDELQSKFKKRMSHLLLVTDVTSPNLEEESLEEEGPEEERPLLVEESRSGTSVSQREETKLTKTFSLIPKKSLSFQATAYQLLLTYSAVYVKLLVSDKLPGHKQRPLEPRRTHCKTASLCLCQYIEVKVLR</sequence>
<dbReference type="InterPro" id="IPR028054">
    <property type="entry name" value="DUF4481"/>
</dbReference>
<feature type="compositionally biased region" description="Acidic residues" evidence="1">
    <location>
        <begin position="249"/>
        <end position="260"/>
    </location>
</feature>
<dbReference type="Proteomes" id="UP000504632">
    <property type="component" value="Chromosome 12"/>
</dbReference>
<keyword evidence="2" id="KW-0472">Membrane</keyword>
<proteinExistence type="predicted"/>
<feature type="compositionally biased region" description="Basic and acidic residues" evidence="1">
    <location>
        <begin position="261"/>
        <end position="271"/>
    </location>
</feature>
<dbReference type="PANTHER" id="PTHR31193:SF1">
    <property type="entry name" value="TRANSMEMBRANE PROTEIN 268"/>
    <property type="match status" value="1"/>
</dbReference>
<feature type="region of interest" description="Disordered" evidence="1">
    <location>
        <begin position="249"/>
        <end position="278"/>
    </location>
</feature>
<dbReference type="AlphaFoldDB" id="A0A6J2WIY3"/>
<feature type="compositionally biased region" description="Polar residues" evidence="1">
    <location>
        <begin position="1"/>
        <end position="14"/>
    </location>
</feature>
<keyword evidence="2" id="KW-1133">Transmembrane helix</keyword>
<reference evidence="4" key="1">
    <citation type="submission" date="2025-08" db="UniProtKB">
        <authorList>
            <consortium name="RefSeq"/>
        </authorList>
    </citation>
    <scope>IDENTIFICATION</scope>
</reference>
<accession>A0A6J2WIY3</accession>
<keyword evidence="3" id="KW-1185">Reference proteome</keyword>
<feature type="region of interest" description="Disordered" evidence="1">
    <location>
        <begin position="1"/>
        <end position="34"/>
    </location>
</feature>
<feature type="transmembrane region" description="Helical" evidence="2">
    <location>
        <begin position="131"/>
        <end position="155"/>
    </location>
</feature>
<evidence type="ECO:0000256" key="2">
    <source>
        <dbReference type="SAM" id="Phobius"/>
    </source>
</evidence>
<evidence type="ECO:0000313" key="3">
    <source>
        <dbReference type="Proteomes" id="UP000504632"/>
    </source>
</evidence>
<gene>
    <name evidence="4" type="primary">tmem268</name>
</gene>
<dbReference type="InParanoid" id="A0A6J2WIY3"/>
<keyword evidence="2 4" id="KW-0812">Transmembrane</keyword>
<evidence type="ECO:0000256" key="1">
    <source>
        <dbReference type="SAM" id="MobiDB-lite"/>
    </source>
</evidence>
<dbReference type="GeneID" id="115824717"/>
<dbReference type="RefSeq" id="XP_030644334.1">
    <property type="nucleotide sequence ID" value="XM_030788474.1"/>
</dbReference>
<dbReference type="CTD" id="203197"/>
<feature type="transmembrane region" description="Helical" evidence="2">
    <location>
        <begin position="101"/>
        <end position="125"/>
    </location>
</feature>
<evidence type="ECO:0000313" key="4">
    <source>
        <dbReference type="RefSeq" id="XP_030644334.1"/>
    </source>
</evidence>
<organism evidence="3 4">
    <name type="scientific">Chanos chanos</name>
    <name type="common">Milkfish</name>
    <name type="synonym">Mugil chanos</name>
    <dbReference type="NCBI Taxonomy" id="29144"/>
    <lineage>
        <taxon>Eukaryota</taxon>
        <taxon>Metazoa</taxon>
        <taxon>Chordata</taxon>
        <taxon>Craniata</taxon>
        <taxon>Vertebrata</taxon>
        <taxon>Euteleostomi</taxon>
        <taxon>Actinopterygii</taxon>
        <taxon>Neopterygii</taxon>
        <taxon>Teleostei</taxon>
        <taxon>Ostariophysi</taxon>
        <taxon>Gonorynchiformes</taxon>
        <taxon>Chanidae</taxon>
        <taxon>Chanos</taxon>
    </lineage>
</organism>
<dbReference type="OrthoDB" id="8250049at2759"/>
<name>A0A6J2WIY3_CHACN</name>
<dbReference type="Pfam" id="PF14800">
    <property type="entry name" value="DUF4481"/>
    <property type="match status" value="1"/>
</dbReference>
<protein>
    <submittedName>
        <fullName evidence="4">Transmembrane protein 268</fullName>
    </submittedName>
</protein>
<dbReference type="PANTHER" id="PTHR31193">
    <property type="entry name" value="TRANSMEMBRANE PROTEIN C9ORF91"/>
    <property type="match status" value="1"/>
</dbReference>